<evidence type="ECO:0000256" key="1">
    <source>
        <dbReference type="SAM" id="Coils"/>
    </source>
</evidence>
<feature type="region of interest" description="Disordered" evidence="2">
    <location>
        <begin position="38"/>
        <end position="115"/>
    </location>
</feature>
<protein>
    <submittedName>
        <fullName evidence="3">Uncharacterized protein</fullName>
    </submittedName>
</protein>
<evidence type="ECO:0000256" key="2">
    <source>
        <dbReference type="SAM" id="MobiDB-lite"/>
    </source>
</evidence>
<dbReference type="eggNOG" id="ENOG502S5B6">
    <property type="taxonomic scope" value="Eukaryota"/>
</dbReference>
<reference evidence="4" key="1">
    <citation type="journal article" date="2010" name="Nat. Biotechnol.">
        <title>Draft genome sequence of the oilseed species Ricinus communis.</title>
        <authorList>
            <person name="Chan A.P."/>
            <person name="Crabtree J."/>
            <person name="Zhao Q."/>
            <person name="Lorenzi H."/>
            <person name="Orvis J."/>
            <person name="Puiu D."/>
            <person name="Melake-Berhan A."/>
            <person name="Jones K.M."/>
            <person name="Redman J."/>
            <person name="Chen G."/>
            <person name="Cahoon E.B."/>
            <person name="Gedil M."/>
            <person name="Stanke M."/>
            <person name="Haas B.J."/>
            <person name="Wortman J.R."/>
            <person name="Fraser-Liggett C.M."/>
            <person name="Ravel J."/>
            <person name="Rabinowicz P.D."/>
        </authorList>
    </citation>
    <scope>NUCLEOTIDE SEQUENCE [LARGE SCALE GENOMIC DNA]</scope>
    <source>
        <strain evidence="4">cv. Hale</strain>
    </source>
</reference>
<feature type="compositionally biased region" description="Low complexity" evidence="2">
    <location>
        <begin position="58"/>
        <end position="70"/>
    </location>
</feature>
<dbReference type="OrthoDB" id="1930961at2759"/>
<dbReference type="KEGG" id="rcu:8274666"/>
<dbReference type="EMBL" id="EQ973772">
    <property type="protein sequence ID" value="EEF52726.1"/>
    <property type="molecule type" value="Genomic_DNA"/>
</dbReference>
<gene>
    <name evidence="3" type="ORF">RCOM_1598030</name>
</gene>
<dbReference type="PANTHER" id="PTHR37614:SF2">
    <property type="entry name" value="OS02G0121400 PROTEIN"/>
    <property type="match status" value="1"/>
</dbReference>
<proteinExistence type="predicted"/>
<dbReference type="AlphaFoldDB" id="B9R896"/>
<evidence type="ECO:0000313" key="3">
    <source>
        <dbReference type="EMBL" id="EEF52726.1"/>
    </source>
</evidence>
<dbReference type="InParanoid" id="B9R896"/>
<organism evidence="3 4">
    <name type="scientific">Ricinus communis</name>
    <name type="common">Castor bean</name>
    <dbReference type="NCBI Taxonomy" id="3988"/>
    <lineage>
        <taxon>Eukaryota</taxon>
        <taxon>Viridiplantae</taxon>
        <taxon>Streptophyta</taxon>
        <taxon>Embryophyta</taxon>
        <taxon>Tracheophyta</taxon>
        <taxon>Spermatophyta</taxon>
        <taxon>Magnoliopsida</taxon>
        <taxon>eudicotyledons</taxon>
        <taxon>Gunneridae</taxon>
        <taxon>Pentapetalae</taxon>
        <taxon>rosids</taxon>
        <taxon>fabids</taxon>
        <taxon>Malpighiales</taxon>
        <taxon>Euphorbiaceae</taxon>
        <taxon>Acalyphoideae</taxon>
        <taxon>Acalypheae</taxon>
        <taxon>Ricinus</taxon>
    </lineage>
</organism>
<keyword evidence="1" id="KW-0175">Coiled coil</keyword>
<keyword evidence="4" id="KW-1185">Reference proteome</keyword>
<sequence length="329" mass="37080">MKERSSSPVESKDEMEVAAILLELPHLIEAEHKLSLFPSWGTKRKRSTDDYFSQRRVSLSSPSPTPTLNTSPPPPPPLPVVREIEPKKPAVKGEASSPATPLAFCPSESDDKPKRLKRKLSVKKTKEELLEIIQEYTQSNELLIKEIEQTKRYYQQMKERNLWLQTRKQELSLGIDNIGREKPQTKVKASAGLTLEVTPATTADDDGVQVVIDQKPFIIERTANKVETSESYPSYYPYGKNVPLFQSRSGLGMNIETVNPSSVPDLNACSGPGESFWMMEFAQQTVDDMNKSFTKAMAAKARQRRMLICRDKHSSSACIKLRLSQSHRS</sequence>
<name>B9R896_RICCO</name>
<dbReference type="OMA" id="QIRNTEC"/>
<feature type="coiled-coil region" evidence="1">
    <location>
        <begin position="126"/>
        <end position="160"/>
    </location>
</feature>
<dbReference type="Proteomes" id="UP000008311">
    <property type="component" value="Unassembled WGS sequence"/>
</dbReference>
<accession>B9R896</accession>
<dbReference type="PANTHER" id="PTHR37614">
    <property type="entry name" value="OS02G0121400 PROTEIN"/>
    <property type="match status" value="1"/>
</dbReference>
<evidence type="ECO:0000313" key="4">
    <source>
        <dbReference type="Proteomes" id="UP000008311"/>
    </source>
</evidence>